<name>A0AAU9JZH8_9CILI</name>
<dbReference type="GO" id="GO:0051726">
    <property type="term" value="P:regulation of cell cycle"/>
    <property type="evidence" value="ECO:0007669"/>
    <property type="project" value="InterPro"/>
</dbReference>
<evidence type="ECO:0000256" key="1">
    <source>
        <dbReference type="SAM" id="MobiDB-lite"/>
    </source>
</evidence>
<sequence>MLADSPYLPTRHPNLDHMKRSRNKRQTDAGFIRKPSSNFNYPRTNSLIEKPNASPVIIPKIIRTVSCYSCASTVTSPPPLDLDSELDPNWVRLAQKYEQKIRVPKNPEDGLYLNKAIDFLTTIETQTSEETLERRPSVESNQDSECTRWVTHSGAIKESFRGCLNFFDWDRFPVVDLSDVPATIPNSLLKDNLNEEFKDKHPFLDQRMTLSKIVNLREDLIFKMCRNMDIEVCTLAIAWTCYVRLLSKNVITKLNRKLYGAICVLIAYKFNEESHLEANRDQIKILIKLAYSMDKHNLLQHKSLSKVEFEVYAHLNFSLLLKYEEFQEEFSYILGRMDTSFNVYMGDFIQDF</sequence>
<dbReference type="InterPro" id="IPR012388">
    <property type="entry name" value="CABLES1/2"/>
</dbReference>
<accession>A0AAU9JZH8</accession>
<evidence type="ECO:0000313" key="3">
    <source>
        <dbReference type="EMBL" id="CAG9332690.1"/>
    </source>
</evidence>
<dbReference type="SUPFAM" id="SSF47954">
    <property type="entry name" value="Cyclin-like"/>
    <property type="match status" value="1"/>
</dbReference>
<evidence type="ECO:0000259" key="2">
    <source>
        <dbReference type="Pfam" id="PF00134"/>
    </source>
</evidence>
<feature type="domain" description="Cyclin N-terminal" evidence="2">
    <location>
        <begin position="198"/>
        <end position="319"/>
    </location>
</feature>
<dbReference type="Gene3D" id="1.10.472.10">
    <property type="entry name" value="Cyclin-like"/>
    <property type="match status" value="1"/>
</dbReference>
<dbReference type="PANTHER" id="PTHR22896:SF0">
    <property type="entry name" value="CYCLIN N-TERMINAL DOMAIN-CONTAINING PROTEIN"/>
    <property type="match status" value="1"/>
</dbReference>
<dbReference type="AlphaFoldDB" id="A0AAU9JZH8"/>
<evidence type="ECO:0000313" key="4">
    <source>
        <dbReference type="Proteomes" id="UP001162131"/>
    </source>
</evidence>
<comment type="caution">
    <text evidence="3">The sequence shown here is derived from an EMBL/GenBank/DDBJ whole genome shotgun (WGS) entry which is preliminary data.</text>
</comment>
<proteinExistence type="predicted"/>
<organism evidence="3 4">
    <name type="scientific">Blepharisma stoltei</name>
    <dbReference type="NCBI Taxonomy" id="1481888"/>
    <lineage>
        <taxon>Eukaryota</taxon>
        <taxon>Sar</taxon>
        <taxon>Alveolata</taxon>
        <taxon>Ciliophora</taxon>
        <taxon>Postciliodesmatophora</taxon>
        <taxon>Heterotrichea</taxon>
        <taxon>Heterotrichida</taxon>
        <taxon>Blepharismidae</taxon>
        <taxon>Blepharisma</taxon>
    </lineage>
</organism>
<dbReference type="PANTHER" id="PTHR22896">
    <property type="entry name" value="CDK5 AND ABL1 ENZYME SUBSTRATE 1"/>
    <property type="match status" value="1"/>
</dbReference>
<keyword evidence="4" id="KW-1185">Reference proteome</keyword>
<reference evidence="3" key="1">
    <citation type="submission" date="2021-09" db="EMBL/GenBank/DDBJ databases">
        <authorList>
            <consortium name="AG Swart"/>
            <person name="Singh M."/>
            <person name="Singh A."/>
            <person name="Seah K."/>
            <person name="Emmerich C."/>
        </authorList>
    </citation>
    <scope>NUCLEOTIDE SEQUENCE</scope>
    <source>
        <strain evidence="3">ATCC30299</strain>
    </source>
</reference>
<dbReference type="Proteomes" id="UP001162131">
    <property type="component" value="Unassembled WGS sequence"/>
</dbReference>
<dbReference type="Pfam" id="PF00134">
    <property type="entry name" value="Cyclin_N"/>
    <property type="match status" value="1"/>
</dbReference>
<protein>
    <recommendedName>
        <fullName evidence="2">Cyclin N-terminal domain-containing protein</fullName>
    </recommendedName>
</protein>
<gene>
    <name evidence="3" type="ORF">BSTOLATCC_MIC56982</name>
</gene>
<dbReference type="InterPro" id="IPR036915">
    <property type="entry name" value="Cyclin-like_sf"/>
</dbReference>
<dbReference type="InterPro" id="IPR006671">
    <property type="entry name" value="Cyclin_N"/>
</dbReference>
<feature type="region of interest" description="Disordered" evidence="1">
    <location>
        <begin position="1"/>
        <end position="32"/>
    </location>
</feature>
<dbReference type="EMBL" id="CAJZBQ010000055">
    <property type="protein sequence ID" value="CAG9332690.1"/>
    <property type="molecule type" value="Genomic_DNA"/>
</dbReference>